<evidence type="ECO:0000313" key="2">
    <source>
        <dbReference type="EMBL" id="KAJ8949428.1"/>
    </source>
</evidence>
<name>A0AAV8YEJ5_9CUCU</name>
<evidence type="ECO:0000313" key="3">
    <source>
        <dbReference type="Proteomes" id="UP001162162"/>
    </source>
</evidence>
<dbReference type="Proteomes" id="UP001162162">
    <property type="component" value="Unassembled WGS sequence"/>
</dbReference>
<dbReference type="Pfam" id="PF18701">
    <property type="entry name" value="DUF5641"/>
    <property type="match status" value="1"/>
</dbReference>
<dbReference type="InterPro" id="IPR040676">
    <property type="entry name" value="DUF5641"/>
</dbReference>
<accession>A0AAV8YEJ5</accession>
<dbReference type="EMBL" id="JAPWTK010000118">
    <property type="protein sequence ID" value="KAJ8949428.1"/>
    <property type="molecule type" value="Genomic_DNA"/>
</dbReference>
<proteinExistence type="predicted"/>
<evidence type="ECO:0000259" key="1">
    <source>
        <dbReference type="Pfam" id="PF18701"/>
    </source>
</evidence>
<organism evidence="2 3">
    <name type="scientific">Aromia moschata</name>
    <dbReference type="NCBI Taxonomy" id="1265417"/>
    <lineage>
        <taxon>Eukaryota</taxon>
        <taxon>Metazoa</taxon>
        <taxon>Ecdysozoa</taxon>
        <taxon>Arthropoda</taxon>
        <taxon>Hexapoda</taxon>
        <taxon>Insecta</taxon>
        <taxon>Pterygota</taxon>
        <taxon>Neoptera</taxon>
        <taxon>Endopterygota</taxon>
        <taxon>Coleoptera</taxon>
        <taxon>Polyphaga</taxon>
        <taxon>Cucujiformia</taxon>
        <taxon>Chrysomeloidea</taxon>
        <taxon>Cerambycidae</taxon>
        <taxon>Cerambycinae</taxon>
        <taxon>Callichromatini</taxon>
        <taxon>Aromia</taxon>
    </lineage>
</organism>
<sequence>MAVNPTMYAAFCSRWQKECLRAPAVSKGTLKEGILCIIKEDGSPPLKWKLGRVIKLHSGRDGISRVATLRTQGGEVKRSYSRICPLPIKEPSGIGCS</sequence>
<feature type="domain" description="DUF5641" evidence="1">
    <location>
        <begin position="7"/>
        <end position="86"/>
    </location>
</feature>
<comment type="caution">
    <text evidence="2">The sequence shown here is derived from an EMBL/GenBank/DDBJ whole genome shotgun (WGS) entry which is preliminary data.</text>
</comment>
<protein>
    <recommendedName>
        <fullName evidence="1">DUF5641 domain-containing protein</fullName>
    </recommendedName>
</protein>
<dbReference type="AlphaFoldDB" id="A0AAV8YEJ5"/>
<reference evidence="2" key="1">
    <citation type="journal article" date="2023" name="Insect Mol. Biol.">
        <title>Genome sequencing provides insights into the evolution of gene families encoding plant cell wall-degrading enzymes in longhorned beetles.</title>
        <authorList>
            <person name="Shin N.R."/>
            <person name="Okamura Y."/>
            <person name="Kirsch R."/>
            <person name="Pauchet Y."/>
        </authorList>
    </citation>
    <scope>NUCLEOTIDE SEQUENCE</scope>
    <source>
        <strain evidence="2">AMC_N1</strain>
    </source>
</reference>
<gene>
    <name evidence="2" type="ORF">NQ318_007529</name>
</gene>
<keyword evidence="3" id="KW-1185">Reference proteome</keyword>